<dbReference type="EMBL" id="CALNXI010001331">
    <property type="protein sequence ID" value="CAH3165173.1"/>
    <property type="molecule type" value="Genomic_DNA"/>
</dbReference>
<gene>
    <name evidence="2" type="ORF">PEVE_00005255</name>
</gene>
<name>A0ABN8QN56_9CNID</name>
<protein>
    <submittedName>
        <fullName evidence="2">Uncharacterized protein</fullName>
    </submittedName>
</protein>
<organism evidence="2 3">
    <name type="scientific">Porites evermanni</name>
    <dbReference type="NCBI Taxonomy" id="104178"/>
    <lineage>
        <taxon>Eukaryota</taxon>
        <taxon>Metazoa</taxon>
        <taxon>Cnidaria</taxon>
        <taxon>Anthozoa</taxon>
        <taxon>Hexacorallia</taxon>
        <taxon>Scleractinia</taxon>
        <taxon>Fungiina</taxon>
        <taxon>Poritidae</taxon>
        <taxon>Porites</taxon>
    </lineage>
</organism>
<proteinExistence type="predicted"/>
<accession>A0ABN8QN56</accession>
<dbReference type="Proteomes" id="UP001159427">
    <property type="component" value="Unassembled WGS sequence"/>
</dbReference>
<evidence type="ECO:0000313" key="3">
    <source>
        <dbReference type="Proteomes" id="UP001159427"/>
    </source>
</evidence>
<evidence type="ECO:0000313" key="2">
    <source>
        <dbReference type="EMBL" id="CAH3165173.1"/>
    </source>
</evidence>
<feature type="region of interest" description="Disordered" evidence="1">
    <location>
        <begin position="1"/>
        <end position="57"/>
    </location>
</feature>
<comment type="caution">
    <text evidence="2">The sequence shown here is derived from an EMBL/GenBank/DDBJ whole genome shotgun (WGS) entry which is preliminary data.</text>
</comment>
<sequence>ADSSEWFEPAEDANVSGRRHRKTTSSKPQKTQPHRAVKTNKPSQGGPSRVQVQKTQKPQKTVVFGDVYIITMNPCLDQPAPPFGKVGSSSRTANNCGARLGELQTGNPHQLTCSHTFSVTENQRTAENRVKRQLRTDGLDIYPSCRGGTEWFSFPGSGVQSLAARVREILNDAGVLAPRSDWVESSINPSLSPNQSPQFVYNSKWRQVPCKGDELQHITYNCK</sequence>
<keyword evidence="3" id="KW-1185">Reference proteome</keyword>
<feature type="non-terminal residue" evidence="2">
    <location>
        <position position="1"/>
    </location>
</feature>
<dbReference type="Pfam" id="PF13455">
    <property type="entry name" value="MUG113"/>
    <property type="match status" value="1"/>
</dbReference>
<evidence type="ECO:0000256" key="1">
    <source>
        <dbReference type="SAM" id="MobiDB-lite"/>
    </source>
</evidence>
<reference evidence="2 3" key="1">
    <citation type="submission" date="2022-05" db="EMBL/GenBank/DDBJ databases">
        <authorList>
            <consortium name="Genoscope - CEA"/>
            <person name="William W."/>
        </authorList>
    </citation>
    <scope>NUCLEOTIDE SEQUENCE [LARGE SCALE GENOMIC DNA]</scope>
</reference>